<dbReference type="PANTHER" id="PTHR35814">
    <property type="match status" value="1"/>
</dbReference>
<evidence type="ECO:0008006" key="8">
    <source>
        <dbReference type="Google" id="ProtNLM"/>
    </source>
</evidence>
<dbReference type="InterPro" id="IPR001129">
    <property type="entry name" value="Membr-assoc_MAPEG"/>
</dbReference>
<evidence type="ECO:0000256" key="4">
    <source>
        <dbReference type="ARBA" id="ARBA00023136"/>
    </source>
</evidence>
<gene>
    <name evidence="6" type="ORF">C7I84_16110</name>
</gene>
<dbReference type="Proteomes" id="UP000241229">
    <property type="component" value="Unassembled WGS sequence"/>
</dbReference>
<dbReference type="Pfam" id="PF01124">
    <property type="entry name" value="MAPEG"/>
    <property type="match status" value="1"/>
</dbReference>
<feature type="transmembrane region" description="Helical" evidence="5">
    <location>
        <begin position="77"/>
        <end position="94"/>
    </location>
</feature>
<feature type="transmembrane region" description="Helical" evidence="5">
    <location>
        <begin position="6"/>
        <end position="24"/>
    </location>
</feature>
<dbReference type="EMBL" id="PXYK01000015">
    <property type="protein sequence ID" value="PSJ57992.1"/>
    <property type="molecule type" value="Genomic_DNA"/>
</dbReference>
<dbReference type="Gene3D" id="1.20.120.550">
    <property type="entry name" value="Membrane associated eicosanoid/glutathione metabolism-like domain"/>
    <property type="match status" value="1"/>
</dbReference>
<dbReference type="RefSeq" id="WP_106773229.1">
    <property type="nucleotide sequence ID" value="NZ_PXYK01000015.1"/>
</dbReference>
<keyword evidence="4 5" id="KW-0472">Membrane</keyword>
<proteinExistence type="predicted"/>
<name>A0A2P7S690_9HYPH</name>
<reference evidence="6 7" key="1">
    <citation type="submission" date="2018-03" db="EMBL/GenBank/DDBJ databases">
        <title>The draft genome of Mesorhizobium sp. 6GN-30.</title>
        <authorList>
            <person name="Liu L."/>
            <person name="Li L."/>
            <person name="Wang T."/>
            <person name="Zhang X."/>
            <person name="Liang L."/>
        </authorList>
    </citation>
    <scope>NUCLEOTIDE SEQUENCE [LARGE SCALE GENOMIC DNA]</scope>
    <source>
        <strain evidence="6 7">6GN30</strain>
    </source>
</reference>
<dbReference type="AlphaFoldDB" id="A0A2P7S690"/>
<comment type="caution">
    <text evidence="6">The sequence shown here is derived from an EMBL/GenBank/DDBJ whole genome shotgun (WGS) entry which is preliminary data.</text>
</comment>
<keyword evidence="3 5" id="KW-1133">Transmembrane helix</keyword>
<keyword evidence="7" id="KW-1185">Reference proteome</keyword>
<organism evidence="6 7">
    <name type="scientific">Kumtagia ephedrae</name>
    <dbReference type="NCBI Taxonomy" id="2116701"/>
    <lineage>
        <taxon>Bacteria</taxon>
        <taxon>Pseudomonadati</taxon>
        <taxon>Pseudomonadota</taxon>
        <taxon>Alphaproteobacteria</taxon>
        <taxon>Hyphomicrobiales</taxon>
        <taxon>Phyllobacteriaceae</taxon>
        <taxon>Kumtagia</taxon>
    </lineage>
</organism>
<evidence type="ECO:0000256" key="5">
    <source>
        <dbReference type="SAM" id="Phobius"/>
    </source>
</evidence>
<dbReference type="GO" id="GO:0016020">
    <property type="term" value="C:membrane"/>
    <property type="evidence" value="ECO:0007669"/>
    <property type="project" value="UniProtKB-SubCell"/>
</dbReference>
<evidence type="ECO:0000256" key="1">
    <source>
        <dbReference type="ARBA" id="ARBA00004370"/>
    </source>
</evidence>
<feature type="transmembrane region" description="Helical" evidence="5">
    <location>
        <begin position="106"/>
        <end position="125"/>
    </location>
</feature>
<sequence length="127" mass="13463">MSFQITALYASILTVMVIVLANVVSAKRGRSGISILDGGDADLALWMRRHGNLVENAPLALLLMAFCEARGLGPTWLHAIGIVLIASRALHLVGLDAKRVTSPLRIAGGVGTQLAMLAAAAYLLWPY</sequence>
<dbReference type="SUPFAM" id="SSF161084">
    <property type="entry name" value="MAPEG domain-like"/>
    <property type="match status" value="1"/>
</dbReference>
<evidence type="ECO:0000256" key="3">
    <source>
        <dbReference type="ARBA" id="ARBA00022989"/>
    </source>
</evidence>
<evidence type="ECO:0000313" key="7">
    <source>
        <dbReference type="Proteomes" id="UP000241229"/>
    </source>
</evidence>
<keyword evidence="2 5" id="KW-0812">Transmembrane</keyword>
<accession>A0A2P7S690</accession>
<dbReference type="PANTHER" id="PTHR35814:SF1">
    <property type="entry name" value="GLUTATHIONE S-TRANSFERASE-RELATED"/>
    <property type="match status" value="1"/>
</dbReference>
<evidence type="ECO:0000313" key="6">
    <source>
        <dbReference type="EMBL" id="PSJ57992.1"/>
    </source>
</evidence>
<comment type="subcellular location">
    <subcellularLocation>
        <location evidence="1">Membrane</location>
    </subcellularLocation>
</comment>
<protein>
    <recommendedName>
        <fullName evidence="8">Glutathione S-transferase</fullName>
    </recommendedName>
</protein>
<dbReference type="OrthoDB" id="7619858at2"/>
<dbReference type="InterPro" id="IPR023352">
    <property type="entry name" value="MAPEG-like_dom_sf"/>
</dbReference>
<evidence type="ECO:0000256" key="2">
    <source>
        <dbReference type="ARBA" id="ARBA00022692"/>
    </source>
</evidence>